<name>A0A0G4FAR5_VITBC</name>
<gene>
    <name evidence="1" type="ORF">Vbra_4314</name>
</gene>
<protein>
    <submittedName>
        <fullName evidence="1">Uncharacterized protein</fullName>
    </submittedName>
</protein>
<reference evidence="1 2" key="1">
    <citation type="submission" date="2014-11" db="EMBL/GenBank/DDBJ databases">
        <authorList>
            <person name="Zhu J."/>
            <person name="Qi W."/>
            <person name="Song R."/>
        </authorList>
    </citation>
    <scope>NUCLEOTIDE SEQUENCE [LARGE SCALE GENOMIC DNA]</scope>
</reference>
<sequence length="124" mass="13454">MGPRYAKNLKIASLTASDGAPARHCNRTAKSTRRACGVAAFRFEGGKEAYKYTCNDSYKQLKFVKDRKTQDGYYQKEGLPFCAADCEALGKDMCGGKEGRKGTCIKGDISTDADAIGESPSQSY</sequence>
<evidence type="ECO:0000313" key="2">
    <source>
        <dbReference type="Proteomes" id="UP000041254"/>
    </source>
</evidence>
<dbReference type="VEuPathDB" id="CryptoDB:Vbra_4314"/>
<organism evidence="1 2">
    <name type="scientific">Vitrella brassicaformis (strain CCMP3155)</name>
    <dbReference type="NCBI Taxonomy" id="1169540"/>
    <lineage>
        <taxon>Eukaryota</taxon>
        <taxon>Sar</taxon>
        <taxon>Alveolata</taxon>
        <taxon>Colpodellida</taxon>
        <taxon>Vitrellaceae</taxon>
        <taxon>Vitrella</taxon>
    </lineage>
</organism>
<proteinExistence type="predicted"/>
<keyword evidence="2" id="KW-1185">Reference proteome</keyword>
<dbReference type="Proteomes" id="UP000041254">
    <property type="component" value="Unassembled WGS sequence"/>
</dbReference>
<dbReference type="EMBL" id="CDMY01000395">
    <property type="protein sequence ID" value="CEM09688.1"/>
    <property type="molecule type" value="Genomic_DNA"/>
</dbReference>
<dbReference type="AlphaFoldDB" id="A0A0G4FAR5"/>
<evidence type="ECO:0000313" key="1">
    <source>
        <dbReference type="EMBL" id="CEM09688.1"/>
    </source>
</evidence>
<dbReference type="InParanoid" id="A0A0G4FAR5"/>
<accession>A0A0G4FAR5</accession>